<dbReference type="RefSeq" id="WP_350411997.1">
    <property type="nucleotide sequence ID" value="NZ_JBEOKT010000006.1"/>
</dbReference>
<keyword evidence="8" id="KW-1185">Reference proteome</keyword>
<keyword evidence="5" id="KW-0812">Transmembrane</keyword>
<accession>A0ABV1RT86</accession>
<evidence type="ECO:0000313" key="7">
    <source>
        <dbReference type="EMBL" id="MER2997593.1"/>
    </source>
</evidence>
<dbReference type="Pfam" id="PF00034">
    <property type="entry name" value="Cytochrom_C"/>
    <property type="match status" value="1"/>
</dbReference>
<keyword evidence="2 4" id="KW-0479">Metal-binding</keyword>
<evidence type="ECO:0000256" key="4">
    <source>
        <dbReference type="PROSITE-ProRule" id="PRU00433"/>
    </source>
</evidence>
<dbReference type="Gene3D" id="1.10.760.10">
    <property type="entry name" value="Cytochrome c-like domain"/>
    <property type="match status" value="2"/>
</dbReference>
<gene>
    <name evidence="7" type="ORF">ABS362_08540</name>
</gene>
<organism evidence="7 8">
    <name type="scientific">Pontibacter populi</name>
    <dbReference type="NCBI Taxonomy" id="890055"/>
    <lineage>
        <taxon>Bacteria</taxon>
        <taxon>Pseudomonadati</taxon>
        <taxon>Bacteroidota</taxon>
        <taxon>Cytophagia</taxon>
        <taxon>Cytophagales</taxon>
        <taxon>Hymenobacteraceae</taxon>
        <taxon>Pontibacter</taxon>
    </lineage>
</organism>
<sequence length="359" mass="39714">MKPNEDKEKEDFLGSTTTLKIVSSVAGLLLLGLIVYMVVKPELFFRPEVSETVQEQPATPKTTPAPMAKTEASADDLWHPADLNALPEGAQKEQLAYGRELIAHTAKYLGPQGSVLQITNGMNCQNCHLDAGTKPFGNNYSLVASTYPKFRARSGREEDIFKRVNDCMERSLNGKPLTKDSKEMQAMMAYINWVGKDVQKGEKPKGAGLLDIELLDRAASPEKGKVVYAQKCQVCHGKEGEGIKAEGSAEYQFPPLWGKNSYNDGAGLYRISNFAKYAKANMPLGATHINPQLTDEEAWDVAAFVNSQPRPKKDLSKDWPDISGKPFDHPFGPYADTFDEKQHKYGPFKQIIAAKEKAK</sequence>
<keyword evidence="3 4" id="KW-0408">Iron</keyword>
<comment type="caution">
    <text evidence="7">The sequence shown here is derived from an EMBL/GenBank/DDBJ whole genome shotgun (WGS) entry which is preliminary data.</text>
</comment>
<evidence type="ECO:0000313" key="8">
    <source>
        <dbReference type="Proteomes" id="UP001476807"/>
    </source>
</evidence>
<protein>
    <submittedName>
        <fullName evidence="7">C-type cytochrome</fullName>
    </submittedName>
</protein>
<dbReference type="PANTHER" id="PTHR35008">
    <property type="entry name" value="BLL4482 PROTEIN-RELATED"/>
    <property type="match status" value="1"/>
</dbReference>
<dbReference type="Pfam" id="PF21342">
    <property type="entry name" value="SoxA-TsdA_cyt-c"/>
    <property type="match status" value="1"/>
</dbReference>
<keyword evidence="5" id="KW-0472">Membrane</keyword>
<dbReference type="InterPro" id="IPR036909">
    <property type="entry name" value="Cyt_c-like_dom_sf"/>
</dbReference>
<keyword evidence="5" id="KW-1133">Transmembrane helix</keyword>
<name>A0ABV1RT86_9BACT</name>
<dbReference type="SUPFAM" id="SSF46626">
    <property type="entry name" value="Cytochrome c"/>
    <property type="match status" value="2"/>
</dbReference>
<evidence type="ECO:0000259" key="6">
    <source>
        <dbReference type="PROSITE" id="PS51007"/>
    </source>
</evidence>
<dbReference type="Proteomes" id="UP001476807">
    <property type="component" value="Unassembled WGS sequence"/>
</dbReference>
<evidence type="ECO:0000256" key="2">
    <source>
        <dbReference type="ARBA" id="ARBA00022723"/>
    </source>
</evidence>
<evidence type="ECO:0000256" key="3">
    <source>
        <dbReference type="ARBA" id="ARBA00023004"/>
    </source>
</evidence>
<feature type="domain" description="Cytochrome c" evidence="6">
    <location>
        <begin position="219"/>
        <end position="309"/>
    </location>
</feature>
<dbReference type="InterPro" id="IPR051459">
    <property type="entry name" value="Cytochrome_c-type_DH"/>
</dbReference>
<evidence type="ECO:0000256" key="1">
    <source>
        <dbReference type="ARBA" id="ARBA00022617"/>
    </source>
</evidence>
<dbReference type="PROSITE" id="PS51007">
    <property type="entry name" value="CYTC"/>
    <property type="match status" value="1"/>
</dbReference>
<reference evidence="7 8" key="1">
    <citation type="submission" date="2024-06" db="EMBL/GenBank/DDBJ databases">
        <title>Pontibacter populi HYL7-15.</title>
        <authorList>
            <person name="Kim M.K."/>
        </authorList>
    </citation>
    <scope>NUCLEOTIDE SEQUENCE [LARGE SCALE GENOMIC DNA]</scope>
    <source>
        <strain evidence="7 8">HYL7-15</strain>
    </source>
</reference>
<keyword evidence="1 4" id="KW-0349">Heme</keyword>
<proteinExistence type="predicted"/>
<evidence type="ECO:0000256" key="5">
    <source>
        <dbReference type="SAM" id="Phobius"/>
    </source>
</evidence>
<dbReference type="InterPro" id="IPR009056">
    <property type="entry name" value="Cyt_c-like_dom"/>
</dbReference>
<dbReference type="PANTHER" id="PTHR35008:SF9">
    <property type="entry name" value="CYTOCHROME C DOMAIN-CONTAINING PROTEIN"/>
    <property type="match status" value="1"/>
</dbReference>
<dbReference type="EMBL" id="JBEOKT010000006">
    <property type="protein sequence ID" value="MER2997593.1"/>
    <property type="molecule type" value="Genomic_DNA"/>
</dbReference>
<feature type="transmembrane region" description="Helical" evidence="5">
    <location>
        <begin position="21"/>
        <end position="39"/>
    </location>
</feature>